<accession>A0ABR7XTB1</accession>
<keyword evidence="5" id="KW-1185">Reference proteome</keyword>
<comment type="caution">
    <text evidence="4">The sequence shown here is derived from an EMBL/GenBank/DDBJ whole genome shotgun (WGS) entry which is preliminary data.</text>
</comment>
<dbReference type="Proteomes" id="UP000651112">
    <property type="component" value="Unassembled WGS sequence"/>
</dbReference>
<dbReference type="EMBL" id="JACNYL010000003">
    <property type="protein sequence ID" value="MBD1422405.1"/>
    <property type="molecule type" value="Genomic_DNA"/>
</dbReference>
<protein>
    <submittedName>
        <fullName evidence="4">FecR domain-containing protein</fullName>
    </submittedName>
</protein>
<name>A0ABR7XTB1_9SPHI</name>
<feature type="domain" description="Protein FecR C-terminal" evidence="3">
    <location>
        <begin position="302"/>
        <end position="369"/>
    </location>
</feature>
<organism evidence="4 5">
    <name type="scientific">Sphingobacterium chuzhouense</name>
    <dbReference type="NCBI Taxonomy" id="1742264"/>
    <lineage>
        <taxon>Bacteria</taxon>
        <taxon>Pseudomonadati</taxon>
        <taxon>Bacteroidota</taxon>
        <taxon>Sphingobacteriia</taxon>
        <taxon>Sphingobacteriales</taxon>
        <taxon>Sphingobacteriaceae</taxon>
        <taxon>Sphingobacterium</taxon>
    </lineage>
</organism>
<sequence length="372" mass="41725">MDKQQLNQAIDRICKGTADDADFVLYNTFCRIKQDKGIPLSETLLNQKKVQIFEHVSAEIIVQRRRRLYFNISKVAASVLVCLLFSIWLWNGDQVSENHEYAEIEDIQPGKSAGVLVLADGRKIDLQSTGIGTVSDATDASIVKTSDSTLQYKEGIVQSGGVAGTNMLITDRGQQYQLVLPDGTKVWLNAASTLTFPSSFHAAEKRKVQLEGEAYFEVAKDTKKPFIVETKDQKIRVYGTHFNVSSYADEGETRTTLLEGSVGINSAFILKPGQQLKTDAKGMSSIESANISAAIAWRMGFFEFDDENIYQIMRKLSRWYSVEVIYKGQMPNDVMKGTISKFENISKVLTVIEQTELLKFEIKDRTVIVTKR</sequence>
<dbReference type="Pfam" id="PF04773">
    <property type="entry name" value="FecR"/>
    <property type="match status" value="1"/>
</dbReference>
<evidence type="ECO:0000313" key="5">
    <source>
        <dbReference type="Proteomes" id="UP000651112"/>
    </source>
</evidence>
<proteinExistence type="predicted"/>
<dbReference type="InterPro" id="IPR006860">
    <property type="entry name" value="FecR"/>
</dbReference>
<keyword evidence="1" id="KW-1133">Transmembrane helix</keyword>
<evidence type="ECO:0000259" key="2">
    <source>
        <dbReference type="Pfam" id="PF04773"/>
    </source>
</evidence>
<dbReference type="Gene3D" id="2.60.120.1440">
    <property type="match status" value="1"/>
</dbReference>
<evidence type="ECO:0000256" key="1">
    <source>
        <dbReference type="SAM" id="Phobius"/>
    </source>
</evidence>
<gene>
    <name evidence="4" type="ORF">H8B21_12585</name>
</gene>
<dbReference type="PANTHER" id="PTHR30273:SF2">
    <property type="entry name" value="PROTEIN FECR"/>
    <property type="match status" value="1"/>
</dbReference>
<evidence type="ECO:0000259" key="3">
    <source>
        <dbReference type="Pfam" id="PF16344"/>
    </source>
</evidence>
<keyword evidence="1" id="KW-0812">Transmembrane</keyword>
<keyword evidence="1" id="KW-0472">Membrane</keyword>
<feature type="domain" description="FecR protein" evidence="2">
    <location>
        <begin position="169"/>
        <end position="262"/>
    </location>
</feature>
<dbReference type="Pfam" id="PF16344">
    <property type="entry name" value="FecR_C"/>
    <property type="match status" value="1"/>
</dbReference>
<dbReference type="InterPro" id="IPR032508">
    <property type="entry name" value="FecR_C"/>
</dbReference>
<dbReference type="RefSeq" id="WP_190314136.1">
    <property type="nucleotide sequence ID" value="NZ_JACNYL010000003.1"/>
</dbReference>
<dbReference type="PANTHER" id="PTHR30273">
    <property type="entry name" value="PERIPLASMIC SIGNAL SENSOR AND SIGMA FACTOR ACTIVATOR FECR-RELATED"/>
    <property type="match status" value="1"/>
</dbReference>
<dbReference type="InterPro" id="IPR012373">
    <property type="entry name" value="Ferrdict_sens_TM"/>
</dbReference>
<reference evidence="4 5" key="1">
    <citation type="submission" date="2020-08" db="EMBL/GenBank/DDBJ databases">
        <title>Sphingobacterium sp. DN00404 isolated from aquaculture water.</title>
        <authorList>
            <person name="Zhang M."/>
        </authorList>
    </citation>
    <scope>NUCLEOTIDE SEQUENCE [LARGE SCALE GENOMIC DNA]</scope>
    <source>
        <strain evidence="4 5">KCTC 42746</strain>
    </source>
</reference>
<feature type="transmembrane region" description="Helical" evidence="1">
    <location>
        <begin position="68"/>
        <end position="90"/>
    </location>
</feature>
<dbReference type="Gene3D" id="3.55.50.30">
    <property type="match status" value="1"/>
</dbReference>
<evidence type="ECO:0000313" key="4">
    <source>
        <dbReference type="EMBL" id="MBD1422405.1"/>
    </source>
</evidence>